<protein>
    <submittedName>
        <fullName evidence="2">Uncharacterized protein</fullName>
    </submittedName>
</protein>
<evidence type="ECO:0000256" key="1">
    <source>
        <dbReference type="SAM" id="Phobius"/>
    </source>
</evidence>
<sequence length="140" mass="15818">MSNDDTALLNDLIKVTNRYGTFSRSSSSVSELNLESQALLERSHDHSNKPHSFFPTTIVVKNVGSTARDNLCNIREELFIMVTVINNFSFRNFTLLWALLNYLQFQHMLDRYLIVENGILQFMVAGTVGVAIIAAFIVDS</sequence>
<feature type="transmembrane region" description="Helical" evidence="1">
    <location>
        <begin position="119"/>
        <end position="138"/>
    </location>
</feature>
<dbReference type="AlphaFoldDB" id="A0A2N1NCE7"/>
<gene>
    <name evidence="2" type="ORF">RhiirC2_849111</name>
</gene>
<dbReference type="Proteomes" id="UP000233469">
    <property type="component" value="Unassembled WGS sequence"/>
</dbReference>
<organism evidence="2 3">
    <name type="scientific">Rhizophagus irregularis</name>
    <dbReference type="NCBI Taxonomy" id="588596"/>
    <lineage>
        <taxon>Eukaryota</taxon>
        <taxon>Fungi</taxon>
        <taxon>Fungi incertae sedis</taxon>
        <taxon>Mucoromycota</taxon>
        <taxon>Glomeromycotina</taxon>
        <taxon>Glomeromycetes</taxon>
        <taxon>Glomerales</taxon>
        <taxon>Glomeraceae</taxon>
        <taxon>Rhizophagus</taxon>
    </lineage>
</organism>
<dbReference type="VEuPathDB" id="FungiDB:FUN_017987"/>
<reference evidence="2 3" key="2">
    <citation type="submission" date="2017-10" db="EMBL/GenBank/DDBJ databases">
        <title>Extensive intraspecific genome diversity in a model arbuscular mycorrhizal fungus.</title>
        <authorList>
            <person name="Chen E.C.H."/>
            <person name="Morin E."/>
            <person name="Baudet D."/>
            <person name="Noel J."/>
            <person name="Ndikumana S."/>
            <person name="Charron P."/>
            <person name="St-Onge C."/>
            <person name="Giorgi J."/>
            <person name="Grigoriev I.V."/>
            <person name="Roux C."/>
            <person name="Martin F.M."/>
            <person name="Corradi N."/>
        </authorList>
    </citation>
    <scope>NUCLEOTIDE SEQUENCE [LARGE SCALE GENOMIC DNA]</scope>
    <source>
        <strain evidence="2 3">C2</strain>
    </source>
</reference>
<dbReference type="EMBL" id="LLXL01000513">
    <property type="protein sequence ID" value="PKK71504.1"/>
    <property type="molecule type" value="Genomic_DNA"/>
</dbReference>
<evidence type="ECO:0000313" key="2">
    <source>
        <dbReference type="EMBL" id="PKK71504.1"/>
    </source>
</evidence>
<feature type="transmembrane region" description="Helical" evidence="1">
    <location>
        <begin position="78"/>
        <end position="99"/>
    </location>
</feature>
<reference evidence="2 3" key="1">
    <citation type="submission" date="2016-04" db="EMBL/GenBank/DDBJ databases">
        <title>Genome analyses suggest a sexual origin of heterokaryosis in a supposedly ancient asexual fungus.</title>
        <authorList>
            <person name="Ropars J."/>
            <person name="Sedzielewska K."/>
            <person name="Noel J."/>
            <person name="Charron P."/>
            <person name="Farinelli L."/>
            <person name="Marton T."/>
            <person name="Kruger M."/>
            <person name="Pelin A."/>
            <person name="Brachmann A."/>
            <person name="Corradi N."/>
        </authorList>
    </citation>
    <scope>NUCLEOTIDE SEQUENCE [LARGE SCALE GENOMIC DNA]</scope>
    <source>
        <strain evidence="2 3">C2</strain>
    </source>
</reference>
<dbReference type="VEuPathDB" id="FungiDB:RhiirFUN_019420"/>
<dbReference type="VEuPathDB" id="FungiDB:RhiirA1_528453"/>
<keyword evidence="1" id="KW-0472">Membrane</keyword>
<accession>A0A2N1NCE7</accession>
<keyword evidence="1" id="KW-1133">Transmembrane helix</keyword>
<name>A0A2N1NCE7_9GLOM</name>
<proteinExistence type="predicted"/>
<keyword evidence="1" id="KW-0812">Transmembrane</keyword>
<comment type="caution">
    <text evidence="2">The sequence shown here is derived from an EMBL/GenBank/DDBJ whole genome shotgun (WGS) entry which is preliminary data.</text>
</comment>
<evidence type="ECO:0000313" key="3">
    <source>
        <dbReference type="Proteomes" id="UP000233469"/>
    </source>
</evidence>